<reference evidence="4" key="2">
    <citation type="journal article" date="2007" name="PLoS Biol.">
        <title>Survey sequencing and comparative analysis of the elephant shark (Callorhinchus milii) genome.</title>
        <authorList>
            <person name="Venkatesh B."/>
            <person name="Kirkness E.F."/>
            <person name="Loh Y.H."/>
            <person name="Halpern A.L."/>
            <person name="Lee A.P."/>
            <person name="Johnson J."/>
            <person name="Dandona N."/>
            <person name="Viswanathan L.D."/>
            <person name="Tay A."/>
            <person name="Venter J.C."/>
            <person name="Strausberg R.L."/>
            <person name="Brenner S."/>
        </authorList>
    </citation>
    <scope>NUCLEOTIDE SEQUENCE [LARGE SCALE GENOMIC DNA]</scope>
</reference>
<dbReference type="Ensembl" id="ENSCMIT00000006474.1">
    <property type="protein sequence ID" value="ENSCMIP00000006265.1"/>
    <property type="gene ID" value="ENSCMIG00000003604.1"/>
</dbReference>
<organism evidence="3 4">
    <name type="scientific">Callorhinchus milii</name>
    <name type="common">Ghost shark</name>
    <dbReference type="NCBI Taxonomy" id="7868"/>
    <lineage>
        <taxon>Eukaryota</taxon>
        <taxon>Metazoa</taxon>
        <taxon>Chordata</taxon>
        <taxon>Craniata</taxon>
        <taxon>Vertebrata</taxon>
        <taxon>Chondrichthyes</taxon>
        <taxon>Holocephali</taxon>
        <taxon>Chimaeriformes</taxon>
        <taxon>Callorhinchidae</taxon>
        <taxon>Callorhinchus</taxon>
    </lineage>
</organism>
<dbReference type="InParanoid" id="A0A4W3GTF9"/>
<dbReference type="PANTHER" id="PTHR45598:SF1">
    <property type="entry name" value="4FE-4S FERREDOXIN-TYPE DOMAIN-CONTAINING PROTEIN"/>
    <property type="match status" value="1"/>
</dbReference>
<evidence type="ECO:0000313" key="4">
    <source>
        <dbReference type="Proteomes" id="UP000314986"/>
    </source>
</evidence>
<keyword evidence="1" id="KW-0812">Transmembrane</keyword>
<reference evidence="4" key="3">
    <citation type="journal article" date="2014" name="Nature">
        <title>Elephant shark genome provides unique insights into gnathostome evolution.</title>
        <authorList>
            <consortium name="International Elephant Shark Genome Sequencing Consortium"/>
            <person name="Venkatesh B."/>
            <person name="Lee A.P."/>
            <person name="Ravi V."/>
            <person name="Maurya A.K."/>
            <person name="Lian M.M."/>
            <person name="Swann J.B."/>
            <person name="Ohta Y."/>
            <person name="Flajnik M.F."/>
            <person name="Sutoh Y."/>
            <person name="Kasahara M."/>
            <person name="Hoon S."/>
            <person name="Gangu V."/>
            <person name="Roy S.W."/>
            <person name="Irimia M."/>
            <person name="Korzh V."/>
            <person name="Kondrychyn I."/>
            <person name="Lim Z.W."/>
            <person name="Tay B.H."/>
            <person name="Tohari S."/>
            <person name="Kong K.W."/>
            <person name="Ho S."/>
            <person name="Lorente-Galdos B."/>
            <person name="Quilez J."/>
            <person name="Marques-Bonet T."/>
            <person name="Raney B.J."/>
            <person name="Ingham P.W."/>
            <person name="Tay A."/>
            <person name="Hillier L.W."/>
            <person name="Minx P."/>
            <person name="Boehm T."/>
            <person name="Wilson R.K."/>
            <person name="Brenner S."/>
            <person name="Warren W.C."/>
        </authorList>
    </citation>
    <scope>NUCLEOTIDE SEQUENCE [LARGE SCALE GENOMIC DNA]</scope>
</reference>
<sequence length="219" mass="23103">MLCRAPGLGGAEWPVTVTEKGVEAEQFGFILDGVRSLLSLNTSFTYYPNPEFQSFGGTGTLDAKPGSPLILKGRHLVPAGPGSSRLNYTVLIGDTPCAITVSHTQLLCDCPTTTGRHRVMVSLSVCVCVSLCLCVCVSLCFTVSVCVCISLSVCTSLFLRLCVRVYLSLCLCVCVSACFCLCICISLSMSVSPCLCVCMSLCLSVCLCVSVSVSLSLCV</sequence>
<keyword evidence="1" id="KW-1133">Transmembrane helix</keyword>
<dbReference type="GeneTree" id="ENSGT01150000286928"/>
<accession>A0A4W3GTF9</accession>
<evidence type="ECO:0000259" key="2">
    <source>
        <dbReference type="Pfam" id="PF01833"/>
    </source>
</evidence>
<reference evidence="3" key="4">
    <citation type="submission" date="2025-08" db="UniProtKB">
        <authorList>
            <consortium name="Ensembl"/>
        </authorList>
    </citation>
    <scope>IDENTIFICATION</scope>
</reference>
<feature type="transmembrane region" description="Helical" evidence="1">
    <location>
        <begin position="165"/>
        <end position="187"/>
    </location>
</feature>
<feature type="transmembrane region" description="Helical" evidence="1">
    <location>
        <begin position="194"/>
        <end position="217"/>
    </location>
</feature>
<keyword evidence="1" id="KW-0472">Membrane</keyword>
<protein>
    <submittedName>
        <fullName evidence="3">Plexin-A3-like</fullName>
    </submittedName>
</protein>
<feature type="transmembrane region" description="Helical" evidence="1">
    <location>
        <begin position="126"/>
        <end position="159"/>
    </location>
</feature>
<dbReference type="PANTHER" id="PTHR45598">
    <property type="entry name" value="PROTEIN CBG11839-RELATED"/>
    <property type="match status" value="1"/>
</dbReference>
<dbReference type="AlphaFoldDB" id="A0A4W3GTF9"/>
<dbReference type="Pfam" id="PF01833">
    <property type="entry name" value="TIG"/>
    <property type="match status" value="1"/>
</dbReference>
<evidence type="ECO:0000256" key="1">
    <source>
        <dbReference type="SAM" id="Phobius"/>
    </source>
</evidence>
<proteinExistence type="predicted"/>
<evidence type="ECO:0000313" key="3">
    <source>
        <dbReference type="Ensembl" id="ENSCMIP00000006265.1"/>
    </source>
</evidence>
<reference evidence="3" key="5">
    <citation type="submission" date="2025-09" db="UniProtKB">
        <authorList>
            <consortium name="Ensembl"/>
        </authorList>
    </citation>
    <scope>IDENTIFICATION</scope>
</reference>
<keyword evidence="4" id="KW-1185">Reference proteome</keyword>
<dbReference type="InterPro" id="IPR002909">
    <property type="entry name" value="IPT_dom"/>
</dbReference>
<dbReference type="STRING" id="7868.ENSCMIP00000006265"/>
<dbReference type="Proteomes" id="UP000314986">
    <property type="component" value="Unassembled WGS sequence"/>
</dbReference>
<name>A0A4W3GTF9_CALMI</name>
<reference evidence="4" key="1">
    <citation type="journal article" date="2006" name="Science">
        <title>Ancient noncoding elements conserved in the human genome.</title>
        <authorList>
            <person name="Venkatesh B."/>
            <person name="Kirkness E.F."/>
            <person name="Loh Y.H."/>
            <person name="Halpern A.L."/>
            <person name="Lee A.P."/>
            <person name="Johnson J."/>
            <person name="Dandona N."/>
            <person name="Viswanathan L.D."/>
            <person name="Tay A."/>
            <person name="Venter J.C."/>
            <person name="Strausberg R.L."/>
            <person name="Brenner S."/>
        </authorList>
    </citation>
    <scope>NUCLEOTIDE SEQUENCE [LARGE SCALE GENOMIC DNA]</scope>
</reference>
<feature type="domain" description="IPT/TIG" evidence="2">
    <location>
        <begin position="66"/>
        <end position="122"/>
    </location>
</feature>